<dbReference type="Pfam" id="PF17836">
    <property type="entry name" value="PglD_N"/>
    <property type="match status" value="1"/>
</dbReference>
<dbReference type="CDD" id="cd03360">
    <property type="entry name" value="LbH_AT_putative"/>
    <property type="match status" value="1"/>
</dbReference>
<proteinExistence type="predicted"/>
<dbReference type="InterPro" id="IPR020019">
    <property type="entry name" value="AcTrfase_PglD-like"/>
</dbReference>
<evidence type="ECO:0000256" key="1">
    <source>
        <dbReference type="PIRSR" id="PIRSR620019-1"/>
    </source>
</evidence>
<reference evidence="4 5" key="1">
    <citation type="submission" date="2020-03" db="EMBL/GenBank/DDBJ databases">
        <title>Sequencing the genomes of 1000 actinobacteria strains.</title>
        <authorList>
            <person name="Klenk H.-P."/>
        </authorList>
    </citation>
    <scope>NUCLEOTIDE SEQUENCE [LARGE SCALE GENOMIC DNA]</scope>
    <source>
        <strain evidence="4 5">DSM 16403</strain>
    </source>
</reference>
<dbReference type="Gene3D" id="2.160.10.10">
    <property type="entry name" value="Hexapeptide repeat proteins"/>
    <property type="match status" value="1"/>
</dbReference>
<dbReference type="SUPFAM" id="SSF51161">
    <property type="entry name" value="Trimeric LpxA-like enzymes"/>
    <property type="match status" value="1"/>
</dbReference>
<dbReference type="EMBL" id="JAATJL010000001">
    <property type="protein sequence ID" value="NJC22906.1"/>
    <property type="molecule type" value="Genomic_DNA"/>
</dbReference>
<dbReference type="InterPro" id="IPR011004">
    <property type="entry name" value="Trimer_LpxA-like_sf"/>
</dbReference>
<dbReference type="PANTHER" id="PTHR43300">
    <property type="entry name" value="ACETYLTRANSFERASE"/>
    <property type="match status" value="1"/>
</dbReference>
<dbReference type="PANTHER" id="PTHR43300:SF7">
    <property type="entry name" value="UDP-N-ACETYLBACILLOSAMINE N-ACETYLTRANSFERASE"/>
    <property type="match status" value="1"/>
</dbReference>
<feature type="binding site" evidence="2">
    <location>
        <position position="160"/>
    </location>
    <ligand>
        <name>acetyl-CoA</name>
        <dbReference type="ChEBI" id="CHEBI:57288"/>
    </ligand>
</feature>
<keyword evidence="5" id="KW-1185">Reference proteome</keyword>
<dbReference type="Proteomes" id="UP000547458">
    <property type="component" value="Unassembled WGS sequence"/>
</dbReference>
<keyword evidence="4" id="KW-0012">Acyltransferase</keyword>
<sequence>MDLQASENSDLRSPGTRQWIIFGAGGHARSLFSVIRGRGDTVAGVVGDGGGQWKPVQKSFSNDDDAIEFALNRNLSVCIGIGANHVRWRLAELLLEALPPENLVPLVAHSATVDPTADLAPLTQILEHAHVGPGATVGAATIVNTSAVVEHDAATGDSCHLAPGAMLLGEASIAHRVFVGSGARVLPRISVADDVILGAGAVATKDLPGSTTYVGVPAAPTTSMKGITE</sequence>
<feature type="domain" description="PglD N-terminal" evidence="3">
    <location>
        <begin position="20"/>
        <end position="92"/>
    </location>
</feature>
<accession>A0A846RV59</accession>
<protein>
    <submittedName>
        <fullName evidence="4">Sugar O-acyltransferase (Sialic acid O-acetyltransferase NeuD family)</fullName>
    </submittedName>
</protein>
<evidence type="ECO:0000313" key="5">
    <source>
        <dbReference type="Proteomes" id="UP000547458"/>
    </source>
</evidence>
<dbReference type="GO" id="GO:0016746">
    <property type="term" value="F:acyltransferase activity"/>
    <property type="evidence" value="ECO:0007669"/>
    <property type="project" value="UniProtKB-KW"/>
</dbReference>
<dbReference type="Gene3D" id="3.40.50.20">
    <property type="match status" value="1"/>
</dbReference>
<feature type="binding site" evidence="2">
    <location>
        <position position="82"/>
    </location>
    <ligand>
        <name>substrate</name>
    </ligand>
</feature>
<dbReference type="InterPro" id="IPR041561">
    <property type="entry name" value="PglD_N"/>
</dbReference>
<feature type="active site" description="Proton acceptor" evidence="1">
    <location>
        <position position="151"/>
    </location>
</feature>
<keyword evidence="4" id="KW-0808">Transferase</keyword>
<dbReference type="InterPro" id="IPR050179">
    <property type="entry name" value="Trans_hexapeptide_repeat"/>
</dbReference>
<gene>
    <name evidence="4" type="ORF">BJ994_001982</name>
</gene>
<evidence type="ECO:0000313" key="4">
    <source>
        <dbReference type="EMBL" id="NJC22906.1"/>
    </source>
</evidence>
<evidence type="ECO:0000256" key="2">
    <source>
        <dbReference type="PIRSR" id="PIRSR620019-2"/>
    </source>
</evidence>
<dbReference type="AlphaFoldDB" id="A0A846RV59"/>
<name>A0A846RV59_9MICC</name>
<comment type="caution">
    <text evidence="4">The sequence shown here is derived from an EMBL/GenBank/DDBJ whole genome shotgun (WGS) entry which is preliminary data.</text>
</comment>
<feature type="site" description="Increases basicity of active site His" evidence="1">
    <location>
        <position position="152"/>
    </location>
</feature>
<evidence type="ECO:0000259" key="3">
    <source>
        <dbReference type="Pfam" id="PF17836"/>
    </source>
</evidence>
<dbReference type="RefSeq" id="WP_167993761.1">
    <property type="nucleotide sequence ID" value="NZ_JAATJL010000001.1"/>
</dbReference>
<organism evidence="4 5">
    <name type="scientific">Arthrobacter pigmenti</name>
    <dbReference type="NCBI Taxonomy" id="271432"/>
    <lineage>
        <taxon>Bacteria</taxon>
        <taxon>Bacillati</taxon>
        <taxon>Actinomycetota</taxon>
        <taxon>Actinomycetes</taxon>
        <taxon>Micrococcales</taxon>
        <taxon>Micrococcaceae</taxon>
        <taxon>Arthrobacter</taxon>
    </lineage>
</organism>